<feature type="compositionally biased region" description="Polar residues" evidence="1">
    <location>
        <begin position="268"/>
        <end position="282"/>
    </location>
</feature>
<evidence type="ECO:0000256" key="1">
    <source>
        <dbReference type="SAM" id="MobiDB-lite"/>
    </source>
</evidence>
<dbReference type="EMBL" id="JAGPXC010000002">
    <property type="protein sequence ID" value="KAH6658174.1"/>
    <property type="molecule type" value="Genomic_DNA"/>
</dbReference>
<dbReference type="Proteomes" id="UP000758603">
    <property type="component" value="Unassembled WGS sequence"/>
</dbReference>
<keyword evidence="2" id="KW-0812">Transmembrane</keyword>
<reference evidence="3" key="1">
    <citation type="journal article" date="2021" name="Nat. Commun.">
        <title>Genetic determinants of endophytism in the Arabidopsis root mycobiome.</title>
        <authorList>
            <person name="Mesny F."/>
            <person name="Miyauchi S."/>
            <person name="Thiergart T."/>
            <person name="Pickel B."/>
            <person name="Atanasova L."/>
            <person name="Karlsson M."/>
            <person name="Huettel B."/>
            <person name="Barry K.W."/>
            <person name="Haridas S."/>
            <person name="Chen C."/>
            <person name="Bauer D."/>
            <person name="Andreopoulos W."/>
            <person name="Pangilinan J."/>
            <person name="LaButti K."/>
            <person name="Riley R."/>
            <person name="Lipzen A."/>
            <person name="Clum A."/>
            <person name="Drula E."/>
            <person name="Henrissat B."/>
            <person name="Kohler A."/>
            <person name="Grigoriev I.V."/>
            <person name="Martin F.M."/>
            <person name="Hacquard S."/>
        </authorList>
    </citation>
    <scope>NUCLEOTIDE SEQUENCE</scope>
    <source>
        <strain evidence="3">MPI-SDFR-AT-0073</strain>
    </source>
</reference>
<dbReference type="RefSeq" id="XP_045962408.1">
    <property type="nucleotide sequence ID" value="XM_046095467.1"/>
</dbReference>
<dbReference type="AlphaFoldDB" id="A0A9P9A1K0"/>
<organism evidence="3 4">
    <name type="scientific">Truncatella angustata</name>
    <dbReference type="NCBI Taxonomy" id="152316"/>
    <lineage>
        <taxon>Eukaryota</taxon>
        <taxon>Fungi</taxon>
        <taxon>Dikarya</taxon>
        <taxon>Ascomycota</taxon>
        <taxon>Pezizomycotina</taxon>
        <taxon>Sordariomycetes</taxon>
        <taxon>Xylariomycetidae</taxon>
        <taxon>Amphisphaeriales</taxon>
        <taxon>Sporocadaceae</taxon>
        <taxon>Truncatella</taxon>
    </lineage>
</organism>
<feature type="transmembrane region" description="Helical" evidence="2">
    <location>
        <begin position="150"/>
        <end position="170"/>
    </location>
</feature>
<keyword evidence="4" id="KW-1185">Reference proteome</keyword>
<comment type="caution">
    <text evidence="3">The sequence shown here is derived from an EMBL/GenBank/DDBJ whole genome shotgun (WGS) entry which is preliminary data.</text>
</comment>
<accession>A0A9P9A1K0</accession>
<sequence>MSDHSGLSMTTIIERARTSRTFGTAAPLHLSMPRLPHHATRPAPSFLHCRRLDRLYSQQRFHEHRSCKYRHHHTVLCDILSPKTRSKDEGDGPLQDYSADDSFQNQGTTSKHPDDILQPSEPIMTPTKPMWDQPNTMSTVQISPYLGTKYQTAASVAVLLTLILVVGLVLSKCYRKPPRSDTDNLEKVDTGKHDLDDTSAGRLEAWNERNLDKLRAQLPSLRSRAAVYRSITEPDPVGCGQKVDEDAWRRFRMLFAAKAASRDGSPARRSSGSYKSDPESSAVSGVVLNISGELRRRTNT</sequence>
<proteinExistence type="predicted"/>
<keyword evidence="2" id="KW-0472">Membrane</keyword>
<feature type="region of interest" description="Disordered" evidence="1">
    <location>
        <begin position="83"/>
        <end position="135"/>
    </location>
</feature>
<gene>
    <name evidence="3" type="ORF">BKA67DRAFT_207625</name>
</gene>
<evidence type="ECO:0000313" key="3">
    <source>
        <dbReference type="EMBL" id="KAH6658174.1"/>
    </source>
</evidence>
<name>A0A9P9A1K0_9PEZI</name>
<evidence type="ECO:0000256" key="2">
    <source>
        <dbReference type="SAM" id="Phobius"/>
    </source>
</evidence>
<evidence type="ECO:0000313" key="4">
    <source>
        <dbReference type="Proteomes" id="UP000758603"/>
    </source>
</evidence>
<feature type="compositionally biased region" description="Polar residues" evidence="1">
    <location>
        <begin position="101"/>
        <end position="110"/>
    </location>
</feature>
<dbReference type="GeneID" id="70124360"/>
<keyword evidence="2" id="KW-1133">Transmembrane helix</keyword>
<feature type="region of interest" description="Disordered" evidence="1">
    <location>
        <begin position="261"/>
        <end position="282"/>
    </location>
</feature>
<protein>
    <submittedName>
        <fullName evidence="3">Uncharacterized protein</fullName>
    </submittedName>
</protein>